<dbReference type="SUPFAM" id="SSF51735">
    <property type="entry name" value="NAD(P)-binding Rossmann-fold domains"/>
    <property type="match status" value="1"/>
</dbReference>
<evidence type="ECO:0000256" key="4">
    <source>
        <dbReference type="ARBA" id="ARBA00023002"/>
    </source>
</evidence>
<dbReference type="InterPro" id="IPR020904">
    <property type="entry name" value="Sc_DH/Rdtase_CS"/>
</dbReference>
<dbReference type="EMBL" id="CAXLJM020000068">
    <property type="protein sequence ID" value="CAL8122470.1"/>
    <property type="molecule type" value="Genomic_DNA"/>
</dbReference>
<evidence type="ECO:0000256" key="3">
    <source>
        <dbReference type="ARBA" id="ARBA00022857"/>
    </source>
</evidence>
<evidence type="ECO:0000313" key="6">
    <source>
        <dbReference type="Proteomes" id="UP001642540"/>
    </source>
</evidence>
<gene>
    <name evidence="5" type="ORF">ODALV1_LOCUS19819</name>
</gene>
<evidence type="ECO:0000256" key="2">
    <source>
        <dbReference type="ARBA" id="ARBA00011881"/>
    </source>
</evidence>
<protein>
    <recommendedName>
        <fullName evidence="7">L-xylulose reductase</fullName>
    </recommendedName>
</protein>
<comment type="caution">
    <text evidence="5">The sequence shown here is derived from an EMBL/GenBank/DDBJ whole genome shotgun (WGS) entry which is preliminary data.</text>
</comment>
<keyword evidence="4" id="KW-0560">Oxidoreductase</keyword>
<comment type="subunit">
    <text evidence="2">Homotetramer.</text>
</comment>
<name>A0ABP1R8A1_9HEXA</name>
<dbReference type="PRINTS" id="PR00080">
    <property type="entry name" value="SDRFAMILY"/>
</dbReference>
<dbReference type="Gene3D" id="3.40.50.720">
    <property type="entry name" value="NAD(P)-binding Rossmann-like Domain"/>
    <property type="match status" value="1"/>
</dbReference>
<evidence type="ECO:0008006" key="7">
    <source>
        <dbReference type="Google" id="ProtNLM"/>
    </source>
</evidence>
<organism evidence="5 6">
    <name type="scientific">Orchesella dallaii</name>
    <dbReference type="NCBI Taxonomy" id="48710"/>
    <lineage>
        <taxon>Eukaryota</taxon>
        <taxon>Metazoa</taxon>
        <taxon>Ecdysozoa</taxon>
        <taxon>Arthropoda</taxon>
        <taxon>Hexapoda</taxon>
        <taxon>Collembola</taxon>
        <taxon>Entomobryomorpha</taxon>
        <taxon>Entomobryoidea</taxon>
        <taxon>Orchesellidae</taxon>
        <taxon>Orchesellinae</taxon>
        <taxon>Orchesella</taxon>
    </lineage>
</organism>
<dbReference type="PROSITE" id="PS00061">
    <property type="entry name" value="ADH_SHORT"/>
    <property type="match status" value="1"/>
</dbReference>
<comment type="similarity">
    <text evidence="1">Belongs to the short-chain dehydrogenases/reductases (SDR) family.</text>
</comment>
<dbReference type="PANTHER" id="PTHR44252:SF3">
    <property type="entry name" value="D-ERYTHRULOSE REDUCTASE-RELATED"/>
    <property type="match status" value="1"/>
</dbReference>
<proteinExistence type="inferred from homology"/>
<sequence length="247" mass="26242">MSLNLTGKKVAVTGAAGSLGQVFVKDLVAQGAIVYAVSRTATKLDALKSKYSTIISILCDLTNWNEAQKILTEKLPDDLDMLVNNAAVATVETLDELSEDGVDQVMNTNMKGTLLITKIVSKKMIAAGKGGSIVNISSLASEFPCDFLLAYGMTKAAINRMTKTLAVQLGPHKIRVNSVNPTLVADTEMGDFAFDSNEKKAIVKNFTPLPDPTTPQDVSDSVLFLLSDKSKAITGQNLFVDGGLRGG</sequence>
<dbReference type="InterPro" id="IPR051737">
    <property type="entry name" value="L-xylulose/Carbonyl_redctase"/>
</dbReference>
<dbReference type="Proteomes" id="UP001642540">
    <property type="component" value="Unassembled WGS sequence"/>
</dbReference>
<reference evidence="5 6" key="1">
    <citation type="submission" date="2024-08" db="EMBL/GenBank/DDBJ databases">
        <authorList>
            <person name="Cucini C."/>
            <person name="Frati F."/>
        </authorList>
    </citation>
    <scope>NUCLEOTIDE SEQUENCE [LARGE SCALE GENOMIC DNA]</scope>
</reference>
<keyword evidence="3" id="KW-0521">NADP</keyword>
<dbReference type="PRINTS" id="PR00081">
    <property type="entry name" value="GDHRDH"/>
</dbReference>
<dbReference type="Pfam" id="PF13561">
    <property type="entry name" value="adh_short_C2"/>
    <property type="match status" value="1"/>
</dbReference>
<dbReference type="InterPro" id="IPR036291">
    <property type="entry name" value="NAD(P)-bd_dom_sf"/>
</dbReference>
<keyword evidence="6" id="KW-1185">Reference proteome</keyword>
<accession>A0ABP1R8A1</accession>
<evidence type="ECO:0000313" key="5">
    <source>
        <dbReference type="EMBL" id="CAL8122470.1"/>
    </source>
</evidence>
<dbReference type="PANTHER" id="PTHR44252">
    <property type="entry name" value="D-ERYTHRULOSE REDUCTASE"/>
    <property type="match status" value="1"/>
</dbReference>
<dbReference type="InterPro" id="IPR002347">
    <property type="entry name" value="SDR_fam"/>
</dbReference>
<evidence type="ECO:0000256" key="1">
    <source>
        <dbReference type="ARBA" id="ARBA00006484"/>
    </source>
</evidence>